<evidence type="ECO:0000313" key="1">
    <source>
        <dbReference type="EMBL" id="SEP25999.1"/>
    </source>
</evidence>
<proteinExistence type="predicted"/>
<dbReference type="Proteomes" id="UP000198893">
    <property type="component" value="Unassembled WGS sequence"/>
</dbReference>
<keyword evidence="2" id="KW-1185">Reference proteome</keyword>
<gene>
    <name evidence="1" type="ORF">SAMN04490248_1582</name>
</gene>
<dbReference type="OrthoDB" id="9814088at2"/>
<dbReference type="EMBL" id="FODS01000058">
    <property type="protein sequence ID" value="SEP25999.1"/>
    <property type="molecule type" value="Genomic_DNA"/>
</dbReference>
<evidence type="ECO:0000313" key="2">
    <source>
        <dbReference type="Proteomes" id="UP000198893"/>
    </source>
</evidence>
<sequence length="93" mass="10193">MARERAESFISRFLFRGSKERDQEAVAADVEPTPQSESVIEHELVLATNEERSAQKCCQTNANQSRSMQDGCALFSTETAPLGECGGAVQLEI</sequence>
<dbReference type="AlphaFoldDB" id="A0A1H8WEJ9"/>
<name>A0A1H8WEJ9_9RHOB</name>
<protein>
    <submittedName>
        <fullName evidence="1">Uncharacterized protein</fullName>
    </submittedName>
</protein>
<reference evidence="1 2" key="1">
    <citation type="submission" date="2016-10" db="EMBL/GenBank/DDBJ databases">
        <authorList>
            <person name="de Groot N.N."/>
        </authorList>
    </citation>
    <scope>NUCLEOTIDE SEQUENCE [LARGE SCALE GENOMIC DNA]</scope>
    <source>
        <strain evidence="1 2">DSM 27842</strain>
    </source>
</reference>
<organism evidence="1 2">
    <name type="scientific">Salinihabitans flavidus</name>
    <dbReference type="NCBI Taxonomy" id="569882"/>
    <lineage>
        <taxon>Bacteria</taxon>
        <taxon>Pseudomonadati</taxon>
        <taxon>Pseudomonadota</taxon>
        <taxon>Alphaproteobacteria</taxon>
        <taxon>Rhodobacterales</taxon>
        <taxon>Roseobacteraceae</taxon>
        <taxon>Salinihabitans</taxon>
    </lineage>
</organism>
<accession>A0A1H8WEJ9</accession>
<dbReference type="STRING" id="569882.SAMN04490248_1582"/>